<accession>A0A238JXE2</accession>
<reference evidence="2" key="1">
    <citation type="submission" date="2017-05" db="EMBL/GenBank/DDBJ databases">
        <authorList>
            <person name="Rodrigo-Torres L."/>
            <person name="Arahal R. D."/>
            <person name="Lucena T."/>
        </authorList>
    </citation>
    <scope>NUCLEOTIDE SEQUENCE [LARGE SCALE GENOMIC DNA]</scope>
    <source>
        <strain evidence="2">CECT 8715</strain>
    </source>
</reference>
<gene>
    <name evidence="1" type="ORF">RUA8715_00921</name>
</gene>
<dbReference type="RefSeq" id="WP_254920135.1">
    <property type="nucleotide sequence ID" value="NZ_FXYG01000001.1"/>
</dbReference>
<proteinExistence type="predicted"/>
<dbReference type="EMBL" id="FXYG01000001">
    <property type="protein sequence ID" value="SMX35328.1"/>
    <property type="molecule type" value="Genomic_DNA"/>
</dbReference>
<protein>
    <submittedName>
        <fullName evidence="1">Uncharacterized protein</fullName>
    </submittedName>
</protein>
<name>A0A238JXE2_9RHOB</name>
<keyword evidence="2" id="KW-1185">Reference proteome</keyword>
<evidence type="ECO:0000313" key="2">
    <source>
        <dbReference type="Proteomes" id="UP000202485"/>
    </source>
</evidence>
<dbReference type="AlphaFoldDB" id="A0A238JXE2"/>
<sequence length="302" mass="33010">MTTKHRYHGGLQFNGDTNGALERFGHIVVATLEDYGHLVERKTLLSQTEATIVSSQYLVRLTLESEPRETSDRFGRLDRTVGLKTMVRPSATRPRNRLVISVSPVSGLMDDPEISELMLVVMLYRMVDICSTQRVEWLSPKTVLTIEQFMGAFDSLMPRKQRNRREAFEAVSGPFAGLEPAATDDHEAVKAPAKPPRPIQLTDEQLLSIAFRSDEADAPVSDAPAATDNDEDRPSDALRLTSWALTGAVASLSAPIALSMAAVNLIRGEDFRLNTQVLAYTVAIVSLNSSGAFADVANAIGL</sequence>
<evidence type="ECO:0000313" key="1">
    <source>
        <dbReference type="EMBL" id="SMX35328.1"/>
    </source>
</evidence>
<dbReference type="Proteomes" id="UP000202485">
    <property type="component" value="Unassembled WGS sequence"/>
</dbReference>
<organism evidence="1 2">
    <name type="scientific">Ruegeria arenilitoris</name>
    <dbReference type="NCBI Taxonomy" id="1173585"/>
    <lineage>
        <taxon>Bacteria</taxon>
        <taxon>Pseudomonadati</taxon>
        <taxon>Pseudomonadota</taxon>
        <taxon>Alphaproteobacteria</taxon>
        <taxon>Rhodobacterales</taxon>
        <taxon>Roseobacteraceae</taxon>
        <taxon>Ruegeria</taxon>
    </lineage>
</organism>